<evidence type="ECO:0000256" key="3">
    <source>
        <dbReference type="ARBA" id="ARBA00022516"/>
    </source>
</evidence>
<keyword evidence="5 7" id="KW-0443">Lipid metabolism</keyword>
<keyword evidence="8" id="KW-1133">Transmembrane helix</keyword>
<dbReference type="EMBL" id="JAMZFW010000001">
    <property type="protein sequence ID" value="MCP1100873.1"/>
    <property type="molecule type" value="Genomic_DNA"/>
</dbReference>
<comment type="domain">
    <text evidence="7">The HXXXXD motif is essential for acyltransferase activity and may constitute the binding site for the phosphate moiety of the glycerol-3-phosphate.</text>
</comment>
<dbReference type="RefSeq" id="WP_262064661.1">
    <property type="nucleotide sequence ID" value="NZ_JAMXOD010000001.1"/>
</dbReference>
<evidence type="ECO:0000256" key="4">
    <source>
        <dbReference type="ARBA" id="ARBA00022679"/>
    </source>
</evidence>
<evidence type="ECO:0000256" key="5">
    <source>
        <dbReference type="ARBA" id="ARBA00023098"/>
    </source>
</evidence>
<comment type="pathway">
    <text evidence="1">Lipid metabolism.</text>
</comment>
<dbReference type="Pfam" id="PF01553">
    <property type="entry name" value="Acyltransferase"/>
    <property type="match status" value="1"/>
</dbReference>
<accession>A0ABT1E4W1</accession>
<keyword evidence="4 7" id="KW-0808">Transferase</keyword>
<dbReference type="SMART" id="SM00563">
    <property type="entry name" value="PlsC"/>
    <property type="match status" value="1"/>
</dbReference>
<evidence type="ECO:0000256" key="1">
    <source>
        <dbReference type="ARBA" id="ARBA00005189"/>
    </source>
</evidence>
<evidence type="ECO:0000256" key="8">
    <source>
        <dbReference type="SAM" id="Phobius"/>
    </source>
</evidence>
<feature type="transmembrane region" description="Helical" evidence="8">
    <location>
        <begin position="40"/>
        <end position="61"/>
    </location>
</feature>
<comment type="catalytic activity">
    <reaction evidence="7">
        <text>a 1-acyl-sn-glycero-3-phosphate + an acyl-CoA = a 1,2-diacyl-sn-glycero-3-phosphate + CoA</text>
        <dbReference type="Rhea" id="RHEA:19709"/>
        <dbReference type="ChEBI" id="CHEBI:57287"/>
        <dbReference type="ChEBI" id="CHEBI:57970"/>
        <dbReference type="ChEBI" id="CHEBI:58342"/>
        <dbReference type="ChEBI" id="CHEBI:58608"/>
        <dbReference type="EC" id="2.3.1.51"/>
    </reaction>
</comment>
<keyword evidence="8" id="KW-0472">Membrane</keyword>
<feature type="domain" description="Phospholipid/glycerol acyltransferase" evidence="9">
    <location>
        <begin position="72"/>
        <end position="188"/>
    </location>
</feature>
<evidence type="ECO:0000256" key="6">
    <source>
        <dbReference type="ARBA" id="ARBA00023315"/>
    </source>
</evidence>
<dbReference type="EC" id="2.3.1.51" evidence="7"/>
<gene>
    <name evidence="10" type="ORF">NK125_00395</name>
</gene>
<evidence type="ECO:0000259" key="9">
    <source>
        <dbReference type="SMART" id="SM00563"/>
    </source>
</evidence>
<dbReference type="PANTHER" id="PTHR10434:SF64">
    <property type="entry name" value="1-ACYL-SN-GLYCEROL-3-PHOSPHATE ACYLTRANSFERASE-RELATED"/>
    <property type="match status" value="1"/>
</dbReference>
<keyword evidence="6 7" id="KW-0012">Acyltransferase</keyword>
<keyword evidence="8" id="KW-0812">Transmembrane</keyword>
<keyword evidence="3 7" id="KW-0444">Lipid biosynthesis</keyword>
<feature type="transmembrane region" description="Helical" evidence="8">
    <location>
        <begin position="7"/>
        <end position="28"/>
    </location>
</feature>
<keyword evidence="7" id="KW-0594">Phospholipid biosynthesis</keyword>
<organism evidence="10 11">
    <name type="scientific">Aequitasia blattaphilus</name>
    <dbReference type="NCBI Taxonomy" id="2949332"/>
    <lineage>
        <taxon>Bacteria</taxon>
        <taxon>Bacillati</taxon>
        <taxon>Bacillota</taxon>
        <taxon>Clostridia</taxon>
        <taxon>Lachnospirales</taxon>
        <taxon>Lachnospiraceae</taxon>
        <taxon>Aequitasia</taxon>
    </lineage>
</organism>
<reference evidence="10 11" key="1">
    <citation type="journal article" date="2022" name="Genome Biol. Evol.">
        <title>Host diet, physiology and behaviors set the stage for Lachnospiraceae cladogenesis.</title>
        <authorList>
            <person name="Vera-Ponce De Leon A."/>
            <person name="Schneider M."/>
            <person name="Jahnes B.C."/>
            <person name="Sadowski V."/>
            <person name="Camuy-Velez L.A."/>
            <person name="Duan J."/>
            <person name="Sabree Z.L."/>
        </authorList>
    </citation>
    <scope>NUCLEOTIDE SEQUENCE [LARGE SCALE GENOMIC DNA]</scope>
    <source>
        <strain evidence="10 11">PAL113</strain>
    </source>
</reference>
<evidence type="ECO:0000313" key="11">
    <source>
        <dbReference type="Proteomes" id="UP001523566"/>
    </source>
</evidence>
<dbReference type="Proteomes" id="UP001523566">
    <property type="component" value="Unassembled WGS sequence"/>
</dbReference>
<dbReference type="InterPro" id="IPR004552">
    <property type="entry name" value="AGP_acyltrans"/>
</dbReference>
<sequence>MIRFIIAVIFLIVYLVISVPVLFFTWLIGTFSKKSVDKIALSYVTFGFQTIIRISGAEIVVKGKEKIPKEAALFIGNHRSYFDILITYVYIQRTMGYVAKKEMLRYPLLRNWMKRIHCVFLDRENPKEGLKSILEAISFIKSGISIFIFPEGTRNDGKELSMLPFHAGSFKIAEKSGSPIVPVSLNNTASIFENQFPAFRKSRVILEFGDPIYLSKMDREEKKHIATYTQEIIQKTIEKNAKE</sequence>
<dbReference type="CDD" id="cd07989">
    <property type="entry name" value="LPLAT_AGPAT-like"/>
    <property type="match status" value="1"/>
</dbReference>
<proteinExistence type="inferred from homology"/>
<dbReference type="GO" id="GO:0016746">
    <property type="term" value="F:acyltransferase activity"/>
    <property type="evidence" value="ECO:0007669"/>
    <property type="project" value="UniProtKB-KW"/>
</dbReference>
<comment type="caution">
    <text evidence="10">The sequence shown here is derived from an EMBL/GenBank/DDBJ whole genome shotgun (WGS) entry which is preliminary data.</text>
</comment>
<dbReference type="PANTHER" id="PTHR10434">
    <property type="entry name" value="1-ACYL-SN-GLYCEROL-3-PHOSPHATE ACYLTRANSFERASE"/>
    <property type="match status" value="1"/>
</dbReference>
<comment type="similarity">
    <text evidence="2 7">Belongs to the 1-acyl-sn-glycerol-3-phosphate acyltransferase family.</text>
</comment>
<keyword evidence="11" id="KW-1185">Reference proteome</keyword>
<protein>
    <recommendedName>
        <fullName evidence="7">1-acyl-sn-glycerol-3-phosphate acyltransferase</fullName>
        <ecNumber evidence="7">2.3.1.51</ecNumber>
    </recommendedName>
</protein>
<name>A0ABT1E4W1_9FIRM</name>
<dbReference type="SUPFAM" id="SSF69593">
    <property type="entry name" value="Glycerol-3-phosphate (1)-acyltransferase"/>
    <property type="match status" value="1"/>
</dbReference>
<evidence type="ECO:0000313" key="10">
    <source>
        <dbReference type="EMBL" id="MCP1100873.1"/>
    </source>
</evidence>
<dbReference type="InterPro" id="IPR002123">
    <property type="entry name" value="Plipid/glycerol_acylTrfase"/>
</dbReference>
<keyword evidence="7" id="KW-1208">Phospholipid metabolism</keyword>
<dbReference type="NCBIfam" id="TIGR00530">
    <property type="entry name" value="AGP_acyltrn"/>
    <property type="match status" value="1"/>
</dbReference>
<evidence type="ECO:0000256" key="2">
    <source>
        <dbReference type="ARBA" id="ARBA00008655"/>
    </source>
</evidence>
<evidence type="ECO:0000256" key="7">
    <source>
        <dbReference type="RuleBase" id="RU361267"/>
    </source>
</evidence>